<name>A0A0F9BEG3_9ZZZZ</name>
<organism evidence="1">
    <name type="scientific">marine sediment metagenome</name>
    <dbReference type="NCBI Taxonomy" id="412755"/>
    <lineage>
        <taxon>unclassified sequences</taxon>
        <taxon>metagenomes</taxon>
        <taxon>ecological metagenomes</taxon>
    </lineage>
</organism>
<dbReference type="PROSITE" id="PS51257">
    <property type="entry name" value="PROKAR_LIPOPROTEIN"/>
    <property type="match status" value="1"/>
</dbReference>
<gene>
    <name evidence="1" type="ORF">LCGC14_2458580</name>
</gene>
<reference evidence="1" key="1">
    <citation type="journal article" date="2015" name="Nature">
        <title>Complex archaea that bridge the gap between prokaryotes and eukaryotes.</title>
        <authorList>
            <person name="Spang A."/>
            <person name="Saw J.H."/>
            <person name="Jorgensen S.L."/>
            <person name="Zaremba-Niedzwiedzka K."/>
            <person name="Martijn J."/>
            <person name="Lind A.E."/>
            <person name="van Eijk R."/>
            <person name="Schleper C."/>
            <person name="Guy L."/>
            <person name="Ettema T.J."/>
        </authorList>
    </citation>
    <scope>NUCLEOTIDE SEQUENCE</scope>
</reference>
<proteinExistence type="predicted"/>
<sequence length="130" mass="14284">MNPKNETPTPKYRLVALAFGCTVFLASCNKEDTIETNSVETAFEATTEEVSQDDEFIAKYFMGTEVKVKLEKYGTYILAGSDLRLFQNQLSDSAVDYNHNPVPTDDSADLVLQGAYKNGAITPLCMPSAV</sequence>
<evidence type="ECO:0000313" key="1">
    <source>
        <dbReference type="EMBL" id="KKL20125.1"/>
    </source>
</evidence>
<protein>
    <submittedName>
        <fullName evidence="1">Uncharacterized protein</fullName>
    </submittedName>
</protein>
<dbReference type="EMBL" id="LAZR01038220">
    <property type="protein sequence ID" value="KKL20125.1"/>
    <property type="molecule type" value="Genomic_DNA"/>
</dbReference>
<accession>A0A0F9BEG3</accession>
<dbReference type="AlphaFoldDB" id="A0A0F9BEG3"/>
<comment type="caution">
    <text evidence="1">The sequence shown here is derived from an EMBL/GenBank/DDBJ whole genome shotgun (WGS) entry which is preliminary data.</text>
</comment>